<name>A0A9C9JZI1_UNCW3</name>
<accession>A0A9C9JZI1</accession>
<dbReference type="AlphaFoldDB" id="A0A9C9JZI1"/>
<dbReference type="PANTHER" id="PTHR30576:SF0">
    <property type="entry name" value="UNDECAPRENYL-PHOSPHATE N-ACETYLGALACTOSAMINYL 1-PHOSPHATE TRANSFERASE-RELATED"/>
    <property type="match status" value="1"/>
</dbReference>
<sequence>MKVSTLKRLFDIVFSFLGLILSSWLWALIWLSIILDDGAPVLITQKRVGKDGKIFKSFKFRSMKKYTLREKINHQAQSNDPRITGIGRLLRRTALDELPQLINILRGEMSFVGPRPLLLHEVEVSSQGENYDIRDVAGYKERTAVRPGLTGVAQIYAPRDLPREKKFKYDLFYIKKSNFCLDIKLLLFSFFISFNAAWERKGRKLRFLNKKTR</sequence>
<organism evidence="4 5">
    <name type="scientific">candidate division WOR-3 bacterium</name>
    <dbReference type="NCBI Taxonomy" id="2052148"/>
    <lineage>
        <taxon>Bacteria</taxon>
        <taxon>Bacteria division WOR-3</taxon>
    </lineage>
</organism>
<dbReference type="Pfam" id="PF02397">
    <property type="entry name" value="Bac_transf"/>
    <property type="match status" value="1"/>
</dbReference>
<proteinExistence type="inferred from homology"/>
<evidence type="ECO:0000256" key="1">
    <source>
        <dbReference type="ARBA" id="ARBA00006464"/>
    </source>
</evidence>
<comment type="similarity">
    <text evidence="1">Belongs to the bacterial sugar transferase family.</text>
</comment>
<feature type="transmembrane region" description="Helical" evidence="2">
    <location>
        <begin position="12"/>
        <end position="35"/>
    </location>
</feature>
<comment type="caution">
    <text evidence="4">The sequence shown here is derived from an EMBL/GenBank/DDBJ whole genome shotgun (WGS) entry which is preliminary data.</text>
</comment>
<keyword evidence="2" id="KW-0472">Membrane</keyword>
<feature type="transmembrane region" description="Helical" evidence="2">
    <location>
        <begin position="181"/>
        <end position="198"/>
    </location>
</feature>
<evidence type="ECO:0000259" key="3">
    <source>
        <dbReference type="Pfam" id="PF02397"/>
    </source>
</evidence>
<dbReference type="PANTHER" id="PTHR30576">
    <property type="entry name" value="COLANIC BIOSYNTHESIS UDP-GLUCOSE LIPID CARRIER TRANSFERASE"/>
    <property type="match status" value="1"/>
</dbReference>
<dbReference type="InterPro" id="IPR003362">
    <property type="entry name" value="Bact_transf"/>
</dbReference>
<feature type="domain" description="Bacterial sugar transferase" evidence="3">
    <location>
        <begin position="7"/>
        <end position="192"/>
    </location>
</feature>
<evidence type="ECO:0000313" key="4">
    <source>
        <dbReference type="EMBL" id="HEC77818.1"/>
    </source>
</evidence>
<keyword evidence="2" id="KW-1133">Transmembrane helix</keyword>
<reference evidence="4" key="1">
    <citation type="journal article" date="2020" name="mSystems">
        <title>Genome- and Community-Level Interaction Insights into Carbon Utilization and Element Cycling Functions of Hydrothermarchaeota in Hydrothermal Sediment.</title>
        <authorList>
            <person name="Zhou Z."/>
            <person name="Liu Y."/>
            <person name="Xu W."/>
            <person name="Pan J."/>
            <person name="Luo Z.H."/>
            <person name="Li M."/>
        </authorList>
    </citation>
    <scope>NUCLEOTIDE SEQUENCE</scope>
    <source>
        <strain evidence="4">HyVt-388</strain>
    </source>
</reference>
<dbReference type="EMBL" id="DRIG01000020">
    <property type="protein sequence ID" value="HEC77818.1"/>
    <property type="molecule type" value="Genomic_DNA"/>
</dbReference>
<dbReference type="Proteomes" id="UP000885826">
    <property type="component" value="Unassembled WGS sequence"/>
</dbReference>
<keyword evidence="4" id="KW-0808">Transferase</keyword>
<protein>
    <submittedName>
        <fullName evidence="4">Sugar transferase</fullName>
    </submittedName>
</protein>
<evidence type="ECO:0000313" key="5">
    <source>
        <dbReference type="Proteomes" id="UP000885826"/>
    </source>
</evidence>
<gene>
    <name evidence="4" type="ORF">ENI34_01575</name>
</gene>
<dbReference type="GO" id="GO:0016780">
    <property type="term" value="F:phosphotransferase activity, for other substituted phosphate groups"/>
    <property type="evidence" value="ECO:0007669"/>
    <property type="project" value="TreeGrafter"/>
</dbReference>
<evidence type="ECO:0000256" key="2">
    <source>
        <dbReference type="SAM" id="Phobius"/>
    </source>
</evidence>
<keyword evidence="2" id="KW-0812">Transmembrane</keyword>